<comment type="pathway">
    <text evidence="3 11">Amino-acid biosynthesis; L-histidine biosynthesis; L-histidine from 5-phospho-alpha-D-ribose 1-diphosphate: step 3/9.</text>
</comment>
<evidence type="ECO:0000256" key="2">
    <source>
        <dbReference type="ARBA" id="ARBA00001460"/>
    </source>
</evidence>
<comment type="cofactor">
    <cofactor evidence="11">
        <name>Mg(2+)</name>
        <dbReference type="ChEBI" id="CHEBI:18420"/>
    </cofactor>
    <text evidence="11">Binds 1 Mg(2+) ion per subunit.</text>
</comment>
<evidence type="ECO:0000256" key="5">
    <source>
        <dbReference type="ARBA" id="ARBA00007731"/>
    </source>
</evidence>
<feature type="binding site" evidence="11">
    <location>
        <position position="95"/>
    </location>
    <ligand>
        <name>Zn(2+)</name>
        <dbReference type="ChEBI" id="CHEBI:29105"/>
        <note>ligand shared between dimeric partners</note>
    </ligand>
</feature>
<dbReference type="AlphaFoldDB" id="A0A6I4KNI9"/>
<evidence type="ECO:0000256" key="4">
    <source>
        <dbReference type="ARBA" id="ARBA00005204"/>
    </source>
</evidence>
<dbReference type="InterPro" id="IPR038019">
    <property type="entry name" value="PRib_AMP_CycHydrolase_sf"/>
</dbReference>
<keyword evidence="11" id="KW-0460">Magnesium</keyword>
<reference evidence="13 14" key="1">
    <citation type="submission" date="2019-11" db="EMBL/GenBank/DDBJ databases">
        <title>Pseudomonas flavidum sp. nov., isolated from Baiyang Lake.</title>
        <authorList>
            <person name="Zhao Y."/>
        </authorList>
    </citation>
    <scope>NUCLEOTIDE SEQUENCE [LARGE SCALE GENOMIC DNA]</scope>
    <source>
        <strain evidence="14">R-22-3 w-18</strain>
    </source>
</reference>
<feature type="binding site" evidence="11">
    <location>
        <position position="118"/>
    </location>
    <ligand>
        <name>Zn(2+)</name>
        <dbReference type="ChEBI" id="CHEBI:29105"/>
        <note>ligand shared between dimeric partners</note>
    </ligand>
</feature>
<evidence type="ECO:0000259" key="12">
    <source>
        <dbReference type="Pfam" id="PF01502"/>
    </source>
</evidence>
<accession>A0A6I4KNI9</accession>
<comment type="similarity">
    <text evidence="5">In the C-terminal section; belongs to the PRA-PH family.</text>
</comment>
<sequence length="135" mass="15014">MNLWLQLEQAGLGDSRPLAEVLDAMPWNADGLIAAIAQQHDSGEVLMLAWVNRAALEETLSTGQVCYWSRSRQQLWRKGETSGHRQRLVEARLDCDGDAILLLVEQQGPACHTGRPSCFYNAIRDARVCVISVPQ</sequence>
<evidence type="ECO:0000256" key="11">
    <source>
        <dbReference type="HAMAP-Rule" id="MF_01021"/>
    </source>
</evidence>
<dbReference type="UniPathway" id="UPA00031">
    <property type="reaction ID" value="UER00008"/>
</dbReference>
<dbReference type="HAMAP" id="MF_01021">
    <property type="entry name" value="HisI"/>
    <property type="match status" value="1"/>
</dbReference>
<comment type="caution">
    <text evidence="13">The sequence shown here is derived from an EMBL/GenBank/DDBJ whole genome shotgun (WGS) entry which is preliminary data.</text>
</comment>
<keyword evidence="11" id="KW-0862">Zinc</keyword>
<keyword evidence="7 11" id="KW-0963">Cytoplasm</keyword>
<comment type="catalytic activity">
    <reaction evidence="2">
        <text>1-(5-phospho-beta-D-ribosyl)-ATP + H2O = 1-(5-phospho-beta-D-ribosyl)-5'-AMP + diphosphate + H(+)</text>
        <dbReference type="Rhea" id="RHEA:22828"/>
        <dbReference type="ChEBI" id="CHEBI:15377"/>
        <dbReference type="ChEBI" id="CHEBI:15378"/>
        <dbReference type="ChEBI" id="CHEBI:33019"/>
        <dbReference type="ChEBI" id="CHEBI:59457"/>
        <dbReference type="ChEBI" id="CHEBI:73183"/>
        <dbReference type="EC" id="3.6.1.31"/>
    </reaction>
</comment>
<evidence type="ECO:0000256" key="7">
    <source>
        <dbReference type="ARBA" id="ARBA00022490"/>
    </source>
</evidence>
<dbReference type="GO" id="GO:0008270">
    <property type="term" value="F:zinc ion binding"/>
    <property type="evidence" value="ECO:0007669"/>
    <property type="project" value="UniProtKB-UniRule"/>
</dbReference>
<comment type="function">
    <text evidence="11">Catalyzes the hydrolysis of the adenine ring of phosphoribosyl-AMP.</text>
</comment>
<dbReference type="GO" id="GO:0004635">
    <property type="term" value="F:phosphoribosyl-AMP cyclohydrolase activity"/>
    <property type="evidence" value="ECO:0007669"/>
    <property type="project" value="UniProtKB-UniRule"/>
</dbReference>
<dbReference type="RefSeq" id="WP_160343082.1">
    <property type="nucleotide sequence ID" value="NZ_WKJZ01000001.1"/>
</dbReference>
<dbReference type="SUPFAM" id="SSF141734">
    <property type="entry name" value="HisI-like"/>
    <property type="match status" value="1"/>
</dbReference>
<dbReference type="EC" id="3.5.4.19" evidence="11"/>
<dbReference type="PANTHER" id="PTHR42945">
    <property type="entry name" value="HISTIDINE BIOSYNTHESIS BIFUNCTIONAL PROTEIN"/>
    <property type="match status" value="1"/>
</dbReference>
<evidence type="ECO:0000256" key="10">
    <source>
        <dbReference type="ARBA" id="ARBA00023102"/>
    </source>
</evidence>
<dbReference type="Pfam" id="PF01502">
    <property type="entry name" value="PRA-CH"/>
    <property type="match status" value="1"/>
</dbReference>
<keyword evidence="14" id="KW-1185">Reference proteome</keyword>
<comment type="similarity">
    <text evidence="6">In the N-terminal section; belongs to the PRA-CH family.</text>
</comment>
<dbReference type="InterPro" id="IPR026660">
    <property type="entry name" value="PRA-CH"/>
</dbReference>
<name>A0A6I4KNI9_9PSED</name>
<dbReference type="EMBL" id="WKJZ01000001">
    <property type="protein sequence ID" value="MVW74110.1"/>
    <property type="molecule type" value="Genomic_DNA"/>
</dbReference>
<evidence type="ECO:0000256" key="8">
    <source>
        <dbReference type="ARBA" id="ARBA00022605"/>
    </source>
</evidence>
<evidence type="ECO:0000256" key="6">
    <source>
        <dbReference type="ARBA" id="ARBA00008299"/>
    </source>
</evidence>
<dbReference type="FunFam" id="3.10.20.810:FF:000001">
    <property type="entry name" value="Histidine biosynthesis bifunctional protein HisIE"/>
    <property type="match status" value="1"/>
</dbReference>
<gene>
    <name evidence="11 13" type="primary">hisI</name>
    <name evidence="13" type="ORF">GJV18_02160</name>
</gene>
<evidence type="ECO:0000256" key="9">
    <source>
        <dbReference type="ARBA" id="ARBA00022801"/>
    </source>
</evidence>
<dbReference type="InterPro" id="IPR002496">
    <property type="entry name" value="PRib_AMP_CycHydrolase_dom"/>
</dbReference>
<keyword evidence="9 11" id="KW-0378">Hydrolase</keyword>
<keyword evidence="11" id="KW-0479">Metal-binding</keyword>
<dbReference type="NCBIfam" id="NF000768">
    <property type="entry name" value="PRK00051.1"/>
    <property type="match status" value="1"/>
</dbReference>
<keyword evidence="8 11" id="KW-0028">Amino-acid biosynthesis</keyword>
<feature type="domain" description="Phosphoribosyl-AMP cyclohydrolase" evidence="12">
    <location>
        <begin position="47"/>
        <end position="120"/>
    </location>
</feature>
<proteinExistence type="inferred from homology"/>
<comment type="cofactor">
    <cofactor evidence="11">
        <name>Zn(2+)</name>
        <dbReference type="ChEBI" id="CHEBI:29105"/>
    </cofactor>
    <text evidence="11">Binds 1 zinc ion per subunit.</text>
</comment>
<comment type="subcellular location">
    <subcellularLocation>
        <location evidence="11">Cytoplasm</location>
    </subcellularLocation>
</comment>
<evidence type="ECO:0000313" key="13">
    <source>
        <dbReference type="EMBL" id="MVW74110.1"/>
    </source>
</evidence>
<evidence type="ECO:0000256" key="1">
    <source>
        <dbReference type="ARBA" id="ARBA00000024"/>
    </source>
</evidence>
<evidence type="ECO:0000256" key="3">
    <source>
        <dbReference type="ARBA" id="ARBA00005169"/>
    </source>
</evidence>
<dbReference type="GO" id="GO:0000287">
    <property type="term" value="F:magnesium ion binding"/>
    <property type="evidence" value="ECO:0007669"/>
    <property type="project" value="UniProtKB-UniRule"/>
</dbReference>
<comment type="catalytic activity">
    <reaction evidence="1 11">
        <text>1-(5-phospho-beta-D-ribosyl)-5'-AMP + H2O = 1-(5-phospho-beta-D-ribosyl)-5-[(5-phospho-beta-D-ribosylamino)methylideneamino]imidazole-4-carboxamide</text>
        <dbReference type="Rhea" id="RHEA:20049"/>
        <dbReference type="ChEBI" id="CHEBI:15377"/>
        <dbReference type="ChEBI" id="CHEBI:58435"/>
        <dbReference type="ChEBI" id="CHEBI:59457"/>
        <dbReference type="EC" id="3.5.4.19"/>
    </reaction>
</comment>
<feature type="binding site" evidence="11">
    <location>
        <position position="94"/>
    </location>
    <ligand>
        <name>Mg(2+)</name>
        <dbReference type="ChEBI" id="CHEBI:18420"/>
    </ligand>
</feature>
<comment type="subunit">
    <text evidence="11">Homodimer.</text>
</comment>
<dbReference type="Proteomes" id="UP000429555">
    <property type="component" value="Unassembled WGS sequence"/>
</dbReference>
<organism evidence="13 14">
    <name type="scientific">Pseudomonas xionganensis</name>
    <dbReference type="NCBI Taxonomy" id="2654845"/>
    <lineage>
        <taxon>Bacteria</taxon>
        <taxon>Pseudomonadati</taxon>
        <taxon>Pseudomonadota</taxon>
        <taxon>Gammaproteobacteria</taxon>
        <taxon>Pseudomonadales</taxon>
        <taxon>Pseudomonadaceae</taxon>
        <taxon>Pseudomonas</taxon>
    </lineage>
</organism>
<dbReference type="PANTHER" id="PTHR42945:SF1">
    <property type="entry name" value="HISTIDINE BIOSYNTHESIS BIFUNCTIONAL PROTEIN HIS7"/>
    <property type="match status" value="1"/>
</dbReference>
<keyword evidence="10 11" id="KW-0368">Histidine biosynthesis</keyword>
<protein>
    <recommendedName>
        <fullName evidence="11">Phosphoribosyl-AMP cyclohydrolase</fullName>
        <shortName evidence="11">PRA-CH</shortName>
        <ecNumber evidence="11">3.5.4.19</ecNumber>
    </recommendedName>
</protein>
<comment type="pathway">
    <text evidence="4">Amino-acid biosynthesis; L-histidine biosynthesis; L-histidine from 5-phospho-alpha-D-ribose 1-diphosphate: step 2/9.</text>
</comment>
<dbReference type="GO" id="GO:0004636">
    <property type="term" value="F:phosphoribosyl-ATP diphosphatase activity"/>
    <property type="evidence" value="ECO:0007669"/>
    <property type="project" value="UniProtKB-EC"/>
</dbReference>
<dbReference type="GO" id="GO:0005737">
    <property type="term" value="C:cytoplasm"/>
    <property type="evidence" value="ECO:0007669"/>
    <property type="project" value="UniProtKB-SubCell"/>
</dbReference>
<feature type="binding site" evidence="11">
    <location>
        <position position="98"/>
    </location>
    <ligand>
        <name>Mg(2+)</name>
        <dbReference type="ChEBI" id="CHEBI:18420"/>
    </ligand>
</feature>
<feature type="binding site" evidence="11">
    <location>
        <position position="111"/>
    </location>
    <ligand>
        <name>Zn(2+)</name>
        <dbReference type="ChEBI" id="CHEBI:29105"/>
        <note>ligand shared between dimeric partners</note>
    </ligand>
</feature>
<dbReference type="GO" id="GO:0000105">
    <property type="term" value="P:L-histidine biosynthetic process"/>
    <property type="evidence" value="ECO:0007669"/>
    <property type="project" value="UniProtKB-UniRule"/>
</dbReference>
<dbReference type="Gene3D" id="3.10.20.810">
    <property type="entry name" value="Phosphoribosyl-AMP cyclohydrolase"/>
    <property type="match status" value="1"/>
</dbReference>
<feature type="binding site" evidence="11">
    <location>
        <position position="96"/>
    </location>
    <ligand>
        <name>Mg(2+)</name>
        <dbReference type="ChEBI" id="CHEBI:18420"/>
    </ligand>
</feature>
<comment type="similarity">
    <text evidence="11">Belongs to the PRA-CH family.</text>
</comment>
<evidence type="ECO:0000313" key="14">
    <source>
        <dbReference type="Proteomes" id="UP000429555"/>
    </source>
</evidence>